<dbReference type="PANTHER" id="PTHR38104">
    <property type="match status" value="1"/>
</dbReference>
<keyword evidence="12" id="KW-1185">Reference proteome</keyword>
<feature type="compositionally biased region" description="Polar residues" evidence="8">
    <location>
        <begin position="97"/>
        <end position="107"/>
    </location>
</feature>
<dbReference type="OrthoDB" id="6194196at2"/>
<dbReference type="SUPFAM" id="SSF89069">
    <property type="entry name" value="N-terminal, cytoplasmic domain of anti-sigmaE factor RseA"/>
    <property type="match status" value="1"/>
</dbReference>
<evidence type="ECO:0000256" key="2">
    <source>
        <dbReference type="ARBA" id="ARBA00005837"/>
    </source>
</evidence>
<dbReference type="GO" id="GO:0016989">
    <property type="term" value="F:sigma factor antagonist activity"/>
    <property type="evidence" value="ECO:0007669"/>
    <property type="project" value="InterPro"/>
</dbReference>
<keyword evidence="7" id="KW-0997">Cell inner membrane</keyword>
<dbReference type="KEGG" id="opf:CBP31_10155"/>
<feature type="domain" description="Anti sigma-E protein RseA C-terminal" evidence="10">
    <location>
        <begin position="156"/>
        <end position="209"/>
    </location>
</feature>
<keyword evidence="4" id="KW-0812">Transmembrane</keyword>
<evidence type="ECO:0000256" key="5">
    <source>
        <dbReference type="ARBA" id="ARBA00022989"/>
    </source>
</evidence>
<comment type="similarity">
    <text evidence="2 7">Belongs to the RseA family.</text>
</comment>
<evidence type="ECO:0000256" key="3">
    <source>
        <dbReference type="ARBA" id="ARBA00022475"/>
    </source>
</evidence>
<dbReference type="RefSeq" id="WP_087038698.1">
    <property type="nucleotide sequence ID" value="NZ_CP021377.1"/>
</dbReference>
<dbReference type="Pfam" id="PF03872">
    <property type="entry name" value="RseA_N"/>
    <property type="match status" value="1"/>
</dbReference>
<dbReference type="GO" id="GO:0005886">
    <property type="term" value="C:plasma membrane"/>
    <property type="evidence" value="ECO:0007669"/>
    <property type="project" value="UniProtKB-SubCell"/>
</dbReference>
<evidence type="ECO:0000256" key="1">
    <source>
        <dbReference type="ARBA" id="ARBA00004162"/>
    </source>
</evidence>
<keyword evidence="5" id="KW-1133">Transmembrane helix</keyword>
<dbReference type="Pfam" id="PF03873">
    <property type="entry name" value="RseA_C"/>
    <property type="match status" value="1"/>
</dbReference>
<dbReference type="Proteomes" id="UP000243937">
    <property type="component" value="Chromosome"/>
</dbReference>
<keyword evidence="6 7" id="KW-0472">Membrane</keyword>
<feature type="region of interest" description="Disordered" evidence="8">
    <location>
        <begin position="84"/>
        <end position="107"/>
    </location>
</feature>
<dbReference type="AlphaFoldDB" id="A0A1Y0D9Y6"/>
<keyword evidence="3 7" id="KW-1003">Cell membrane</keyword>
<evidence type="ECO:0000313" key="12">
    <source>
        <dbReference type="Proteomes" id="UP000243937"/>
    </source>
</evidence>
<evidence type="ECO:0000259" key="10">
    <source>
        <dbReference type="Pfam" id="PF03873"/>
    </source>
</evidence>
<evidence type="ECO:0000256" key="6">
    <source>
        <dbReference type="ARBA" id="ARBA00023136"/>
    </source>
</evidence>
<dbReference type="Gene3D" id="1.10.10.880">
    <property type="entry name" value="Anti sigma-E protein RseA, N-terminal domain"/>
    <property type="match status" value="1"/>
</dbReference>
<dbReference type="CDD" id="cd16328">
    <property type="entry name" value="RseA_N"/>
    <property type="match status" value="1"/>
</dbReference>
<comment type="function">
    <text evidence="7">An anti-sigma factor for extracytoplasmic function (ECF) sigma factor sigma-E (RpoE). ECF sigma factors are held in an inactive form by an anti-sigma factor until released by regulated intramembrane proteolysis (RIP). RIP occurs when an extracytoplasmic signal triggers a concerted proteolytic cascade to transmit information and elicit cellular responses. The membrane-spanning regulatory substrate protein is first cut periplasmically (site-1 protease, S1P, DegS), then within the membrane itself (site-2 protease, S2P, RseP), while cytoplasmic proteases finish degrading the anti-sigma factor, liberating sigma-E.</text>
</comment>
<dbReference type="PANTHER" id="PTHR38104:SF1">
    <property type="entry name" value="ANTI-SIGMA-E FACTOR RSEA"/>
    <property type="match status" value="1"/>
</dbReference>
<dbReference type="PIRSF" id="PIRSF016938">
    <property type="entry name" value="RseA"/>
    <property type="match status" value="1"/>
</dbReference>
<dbReference type="InterPro" id="IPR052383">
    <property type="entry name" value="Anti-sigma-E_RseA-like"/>
</dbReference>
<comment type="subunit">
    <text evidence="7">Interacts 1:1 with ECF RNA polymerase sigma-E (RpoE); this inhibits the interaction of sigma-E with the RNA polymerase catalytic core and leads to a decreased expression of sigma-E-regulated genes. Interacts with RseB.</text>
</comment>
<dbReference type="InterPro" id="IPR026279">
    <property type="entry name" value="RseA"/>
</dbReference>
<evidence type="ECO:0000256" key="4">
    <source>
        <dbReference type="ARBA" id="ARBA00022692"/>
    </source>
</evidence>
<reference evidence="11 12" key="1">
    <citation type="journal article" date="2014" name="Int. J. Syst. Evol. Microbiol.">
        <title>Oceanisphaera profunda sp. nov., a marine bacterium isolated from deep-sea sediment, and emended description of the genus Oceanisphaera.</title>
        <authorList>
            <person name="Xu Z."/>
            <person name="Zhang X.Y."/>
            <person name="Su H.N."/>
            <person name="Yu Z.C."/>
            <person name="Liu C."/>
            <person name="Li H."/>
            <person name="Chen X.L."/>
            <person name="Song X.Y."/>
            <person name="Xie B.B."/>
            <person name="Qin Q.L."/>
            <person name="Zhou B.C."/>
            <person name="Shi M."/>
            <person name="Huang Y."/>
            <person name="Zhang Y.Z."/>
        </authorList>
    </citation>
    <scope>NUCLEOTIDE SEQUENCE [LARGE SCALE GENOMIC DNA]</scope>
    <source>
        <strain evidence="11 12">SM1222</strain>
    </source>
</reference>
<evidence type="ECO:0000313" key="11">
    <source>
        <dbReference type="EMBL" id="ART84016.1"/>
    </source>
</evidence>
<name>A0A1Y0D9Y6_9GAMM</name>
<dbReference type="InterPro" id="IPR036147">
    <property type="entry name" value="Anti-sigma_E_RseA_N_sf"/>
</dbReference>
<evidence type="ECO:0000256" key="8">
    <source>
        <dbReference type="SAM" id="MobiDB-lite"/>
    </source>
</evidence>
<sequence length="212" mass="23203">MANHEATNAANKAANKEQISALVDGELQDKVLLEQLSSEPASADTFARYHLYGDALRNDLPTHLHLDMSDNILAALADEAPHSVSTISTEGHKGVQRSANDQYQDTSEQAVASNVVRGRFGRLAPALRYAGQFAIAASVSAALIVGVQQYSQQDMQSPVLNTIPLSGSATPVSLNYRAQSQQPTNEQALLEQQRRIHELLMDHELQQRLRQH</sequence>
<feature type="domain" description="Anti sigma-E protein RseA N-terminal" evidence="9">
    <location>
        <begin position="16"/>
        <end position="88"/>
    </location>
</feature>
<gene>
    <name evidence="11" type="ORF">CBP31_10155</name>
</gene>
<evidence type="ECO:0000256" key="7">
    <source>
        <dbReference type="PIRNR" id="PIRNR016938"/>
    </source>
</evidence>
<protein>
    <recommendedName>
        <fullName evidence="7">Anti-sigma-E factor RseA</fullName>
    </recommendedName>
    <alternativeName>
        <fullName evidence="7">Regulator of SigE</fullName>
    </alternativeName>
    <alternativeName>
        <fullName evidence="7">Sigma-E anti-sigma factor RseA</fullName>
    </alternativeName>
    <alternativeName>
        <fullName evidence="7">Sigma-E factor negative regulatory protein</fullName>
    </alternativeName>
</protein>
<dbReference type="EMBL" id="CP021377">
    <property type="protein sequence ID" value="ART84016.1"/>
    <property type="molecule type" value="Genomic_DNA"/>
</dbReference>
<evidence type="ECO:0000259" key="9">
    <source>
        <dbReference type="Pfam" id="PF03872"/>
    </source>
</evidence>
<comment type="subcellular location">
    <subcellularLocation>
        <location evidence="7">Cell inner membrane</location>
    </subcellularLocation>
    <subcellularLocation>
        <location evidence="1">Cell membrane</location>
        <topology evidence="1">Single-pass membrane protein</topology>
    </subcellularLocation>
</comment>
<proteinExistence type="inferred from homology"/>
<organism evidence="11 12">
    <name type="scientific">Oceanisphaera profunda</name>
    <dbReference type="NCBI Taxonomy" id="1416627"/>
    <lineage>
        <taxon>Bacteria</taxon>
        <taxon>Pseudomonadati</taxon>
        <taxon>Pseudomonadota</taxon>
        <taxon>Gammaproteobacteria</taxon>
        <taxon>Aeromonadales</taxon>
        <taxon>Aeromonadaceae</taxon>
        <taxon>Oceanisphaera</taxon>
    </lineage>
</organism>
<accession>A0A1Y0D9Y6</accession>
<dbReference type="InterPro" id="IPR005572">
    <property type="entry name" value="Anti-sigma_E_RseA_N"/>
</dbReference>
<dbReference type="InterPro" id="IPR005573">
    <property type="entry name" value="Anti-sigma_E_RseA_C"/>
</dbReference>